<dbReference type="RefSeq" id="XP_050553958.1">
    <property type="nucleotide sequence ID" value="XM_050698001.1"/>
</dbReference>
<sequence>MGHLNSVHGSIQFTTEEEKEGMLPFLDVLVRRETDGRLSHTVYRKPTHTDRYLRADSHHHPSHLASVPRTLINRALNLCDPQYIDAELNHLRVVLETNGYNWRQCTRLASSSCKRRPAVAERTPAFLPYVKGVTDTIGHLLRRRYSIRTIFRPPGQLRNLLRSPKDKDPLAVPGVYMIPCDCGSSYIGETRRNITTRLKEHIRSVKNRDTHTSAVAEHACSAGTAHFLRFDKVSVLAREKYFVPRKVREAIEISRHPNFNRDGGWALPPAWKPSLQSASTYNVAGLECDTVSAVCNTVFAPTRESNLTPAQPPANESNEPTSSRAPDSARDSRQRARWARSSNRQ</sequence>
<feature type="compositionally biased region" description="Polar residues" evidence="1">
    <location>
        <begin position="304"/>
        <end position="321"/>
    </location>
</feature>
<keyword evidence="3" id="KW-1185">Reference proteome</keyword>
<dbReference type="GeneID" id="126911326"/>
<dbReference type="Pfam" id="PF01541">
    <property type="entry name" value="GIY-YIG"/>
    <property type="match status" value="1"/>
</dbReference>
<evidence type="ECO:0000313" key="3">
    <source>
        <dbReference type="Proteomes" id="UP000829999"/>
    </source>
</evidence>
<evidence type="ECO:0000313" key="7">
    <source>
        <dbReference type="RefSeq" id="XP_050553958.1"/>
    </source>
</evidence>
<dbReference type="InterPro" id="IPR035901">
    <property type="entry name" value="GIY-YIG_endonuc_sf"/>
</dbReference>
<dbReference type="RefSeq" id="XP_050553959.1">
    <property type="nucleotide sequence ID" value="XM_050698002.1"/>
</dbReference>
<dbReference type="RefSeq" id="XP_050553955.1">
    <property type="nucleotide sequence ID" value="XM_050697998.1"/>
</dbReference>
<gene>
    <name evidence="4 5 6 7 8" type="primary">LOC126911326</name>
</gene>
<dbReference type="OrthoDB" id="6782675at2759"/>
<dbReference type="PANTHER" id="PTHR21301:SF11">
    <property type="entry name" value="GIY-YIG DOMAIN-CONTAINING PROTEIN"/>
    <property type="match status" value="1"/>
</dbReference>
<dbReference type="PROSITE" id="PS50164">
    <property type="entry name" value="GIY_YIG"/>
    <property type="match status" value="1"/>
</dbReference>
<reference evidence="4 5" key="1">
    <citation type="submission" date="2025-04" db="UniProtKB">
        <authorList>
            <consortium name="RefSeq"/>
        </authorList>
    </citation>
    <scope>IDENTIFICATION</scope>
    <source>
        <tissue evidence="4 5">Whole larval tissue</tissue>
    </source>
</reference>
<feature type="region of interest" description="Disordered" evidence="1">
    <location>
        <begin position="304"/>
        <end position="345"/>
    </location>
</feature>
<dbReference type="SUPFAM" id="SSF82771">
    <property type="entry name" value="GIY-YIG endonuclease"/>
    <property type="match status" value="1"/>
</dbReference>
<dbReference type="PANTHER" id="PTHR21301">
    <property type="entry name" value="REVERSE TRANSCRIPTASE"/>
    <property type="match status" value="1"/>
</dbReference>
<dbReference type="AlphaFoldDB" id="A0A9R0DW58"/>
<dbReference type="InterPro" id="IPR058912">
    <property type="entry name" value="HTH_animal"/>
</dbReference>
<evidence type="ECO:0000313" key="8">
    <source>
        <dbReference type="RefSeq" id="XP_050553959.1"/>
    </source>
</evidence>
<evidence type="ECO:0000259" key="2">
    <source>
        <dbReference type="PROSITE" id="PS50164"/>
    </source>
</evidence>
<protein>
    <submittedName>
        <fullName evidence="4 5">Uncharacterized protein LOC126911326</fullName>
    </submittedName>
</protein>
<accession>A0A9R0DW58</accession>
<evidence type="ECO:0000256" key="1">
    <source>
        <dbReference type="SAM" id="MobiDB-lite"/>
    </source>
</evidence>
<feature type="domain" description="GIY-YIG" evidence="2">
    <location>
        <begin position="171"/>
        <end position="261"/>
    </location>
</feature>
<dbReference type="CDD" id="cd10442">
    <property type="entry name" value="GIY-YIG_PLEs"/>
    <property type="match status" value="1"/>
</dbReference>
<dbReference type="RefSeq" id="XP_050553956.1">
    <property type="nucleotide sequence ID" value="XM_050697999.1"/>
</dbReference>
<evidence type="ECO:0000313" key="5">
    <source>
        <dbReference type="RefSeq" id="XP_050553956.1"/>
    </source>
</evidence>
<dbReference type="InterPro" id="IPR000305">
    <property type="entry name" value="GIY-YIG_endonuc"/>
</dbReference>
<name>A0A9R0DW58_SPOFR</name>
<proteinExistence type="predicted"/>
<evidence type="ECO:0000313" key="4">
    <source>
        <dbReference type="RefSeq" id="XP_050553955.1"/>
    </source>
</evidence>
<evidence type="ECO:0000313" key="6">
    <source>
        <dbReference type="RefSeq" id="XP_050553957.1"/>
    </source>
</evidence>
<organism evidence="3 5">
    <name type="scientific">Spodoptera frugiperda</name>
    <name type="common">Fall armyworm</name>
    <dbReference type="NCBI Taxonomy" id="7108"/>
    <lineage>
        <taxon>Eukaryota</taxon>
        <taxon>Metazoa</taxon>
        <taxon>Ecdysozoa</taxon>
        <taxon>Arthropoda</taxon>
        <taxon>Hexapoda</taxon>
        <taxon>Insecta</taxon>
        <taxon>Pterygota</taxon>
        <taxon>Neoptera</taxon>
        <taxon>Endopterygota</taxon>
        <taxon>Lepidoptera</taxon>
        <taxon>Glossata</taxon>
        <taxon>Ditrysia</taxon>
        <taxon>Noctuoidea</taxon>
        <taxon>Noctuidae</taxon>
        <taxon>Amphipyrinae</taxon>
        <taxon>Spodoptera</taxon>
    </lineage>
</organism>
<dbReference type="Proteomes" id="UP000829999">
    <property type="component" value="Chromosome 13"/>
</dbReference>
<dbReference type="RefSeq" id="XP_050553957.1">
    <property type="nucleotide sequence ID" value="XM_050698000.1"/>
</dbReference>
<dbReference type="Pfam" id="PF26215">
    <property type="entry name" value="HTH_animal"/>
    <property type="match status" value="1"/>
</dbReference>